<dbReference type="InterPro" id="IPR001466">
    <property type="entry name" value="Beta-lactam-related"/>
</dbReference>
<evidence type="ECO:0000313" key="4">
    <source>
        <dbReference type="EMBL" id="MEK0081797.1"/>
    </source>
</evidence>
<evidence type="ECO:0000256" key="2">
    <source>
        <dbReference type="SAM" id="SignalP"/>
    </source>
</evidence>
<name>A0ABU8XP42_9PROT</name>
<dbReference type="InterPro" id="IPR050789">
    <property type="entry name" value="Diverse_Enzym_Activities"/>
</dbReference>
<dbReference type="EMBL" id="JBBLZC010000001">
    <property type="protein sequence ID" value="MEK0081797.1"/>
    <property type="molecule type" value="Genomic_DNA"/>
</dbReference>
<keyword evidence="4" id="KW-0378">Hydrolase</keyword>
<dbReference type="SUPFAM" id="SSF56601">
    <property type="entry name" value="beta-lactamase/transpeptidase-like"/>
    <property type="match status" value="1"/>
</dbReference>
<dbReference type="Proteomes" id="UP001375743">
    <property type="component" value="Unassembled WGS sequence"/>
</dbReference>
<dbReference type="InterPro" id="IPR012338">
    <property type="entry name" value="Beta-lactam/transpept-like"/>
</dbReference>
<feature type="domain" description="Beta-lactamase-related" evidence="3">
    <location>
        <begin position="67"/>
        <end position="327"/>
    </location>
</feature>
<dbReference type="Pfam" id="PF00144">
    <property type="entry name" value="Beta-lactamase"/>
    <property type="match status" value="1"/>
</dbReference>
<dbReference type="PANTHER" id="PTHR43283">
    <property type="entry name" value="BETA-LACTAMASE-RELATED"/>
    <property type="match status" value="1"/>
</dbReference>
<gene>
    <name evidence="4" type="ORF">U1T56_01430</name>
</gene>
<reference evidence="4 5" key="1">
    <citation type="submission" date="2024-01" db="EMBL/GenBank/DDBJ databases">
        <title>Multi-omics insights into the function and evolution of sodium benzoate biodegradation pathways in Benzoatithermus flavus gen. nov., sp. nov. from hot spring.</title>
        <authorList>
            <person name="Hu C.-J."/>
            <person name="Li W.-J."/>
        </authorList>
    </citation>
    <scope>NUCLEOTIDE SEQUENCE [LARGE SCALE GENOMIC DNA]</scope>
    <source>
        <strain evidence="4 5">SYSU G07066</strain>
    </source>
</reference>
<feature type="region of interest" description="Disordered" evidence="1">
    <location>
        <begin position="379"/>
        <end position="399"/>
    </location>
</feature>
<evidence type="ECO:0000256" key="1">
    <source>
        <dbReference type="SAM" id="MobiDB-lite"/>
    </source>
</evidence>
<sequence>MTTMTIRNAARRWAASLVVLAALAAPLPAFAAPSDLPSARPQDVGVDPMRLVQLSQWLRDEKLDVRSLLVVKDDKLVFERYSGGLDRDYNYELYSITKGVTAILAGMLVDEGRLRLDAKVGELVAKLRPDLAEKFTDKQDLEVRHILTMSSGLHYDFKSKDDPIYYAAPDRLQLAAEAQPKIPPGTTFEYTDINPILTAAVLGAAAGMPIQVYAEQKLFEPLGMKNWAWGRADQKGLVSTGWGLRLRPVDMAKIGLLVLHEGKWQGRQLVSAGWVRQMTSPGVVPYFGDYWWINDIVTSEPEYDTMGFKGQFIVVLPKRDTVVVMTSLLPIEGGLRDAGNVQIFREIVNGHILPALAAGSGPGDPSAAAALAHELALAQASNPPPGAAPDPFETDTPRK</sequence>
<keyword evidence="2" id="KW-0732">Signal</keyword>
<organism evidence="4 5">
    <name type="scientific">Benzoatithermus flavus</name>
    <dbReference type="NCBI Taxonomy" id="3108223"/>
    <lineage>
        <taxon>Bacteria</taxon>
        <taxon>Pseudomonadati</taxon>
        <taxon>Pseudomonadota</taxon>
        <taxon>Alphaproteobacteria</taxon>
        <taxon>Geminicoccales</taxon>
        <taxon>Geminicoccaceae</taxon>
        <taxon>Benzoatithermus</taxon>
    </lineage>
</organism>
<evidence type="ECO:0000259" key="3">
    <source>
        <dbReference type="Pfam" id="PF00144"/>
    </source>
</evidence>
<comment type="caution">
    <text evidence="4">The sequence shown here is derived from an EMBL/GenBank/DDBJ whole genome shotgun (WGS) entry which is preliminary data.</text>
</comment>
<feature type="signal peptide" evidence="2">
    <location>
        <begin position="1"/>
        <end position="31"/>
    </location>
</feature>
<proteinExistence type="predicted"/>
<dbReference type="EC" id="3.-.-.-" evidence="4"/>
<protein>
    <submittedName>
        <fullName evidence="4">Serine hydrolase</fullName>
        <ecNumber evidence="4">3.-.-.-</ecNumber>
    </submittedName>
</protein>
<evidence type="ECO:0000313" key="5">
    <source>
        <dbReference type="Proteomes" id="UP001375743"/>
    </source>
</evidence>
<feature type="chain" id="PRO_5046631159" evidence="2">
    <location>
        <begin position="32"/>
        <end position="399"/>
    </location>
</feature>
<dbReference type="PANTHER" id="PTHR43283:SF7">
    <property type="entry name" value="BETA-LACTAMASE-RELATED DOMAIN-CONTAINING PROTEIN"/>
    <property type="match status" value="1"/>
</dbReference>
<keyword evidence="5" id="KW-1185">Reference proteome</keyword>
<accession>A0ABU8XP42</accession>
<dbReference type="Gene3D" id="3.40.710.10">
    <property type="entry name" value="DD-peptidase/beta-lactamase superfamily"/>
    <property type="match status" value="1"/>
</dbReference>
<dbReference type="GO" id="GO:0016787">
    <property type="term" value="F:hydrolase activity"/>
    <property type="evidence" value="ECO:0007669"/>
    <property type="project" value="UniProtKB-KW"/>
</dbReference>